<dbReference type="RefSeq" id="WP_009202142.1">
    <property type="nucleotide sequence ID" value="NZ_ACJX03000001.1"/>
</dbReference>
<feature type="domain" description="ABC3 transporter permease C-terminal" evidence="8">
    <location>
        <begin position="289"/>
        <end position="401"/>
    </location>
</feature>
<evidence type="ECO:0000259" key="9">
    <source>
        <dbReference type="Pfam" id="PF12704"/>
    </source>
</evidence>
<accession>A0A0T5XA12</accession>
<evidence type="ECO:0000259" key="8">
    <source>
        <dbReference type="Pfam" id="PF02687"/>
    </source>
</evidence>
<protein>
    <submittedName>
        <fullName evidence="10">Efflux ABC transporter, permease protein</fullName>
    </submittedName>
</protein>
<dbReference type="STRING" id="592015.HMPREF1705_04477"/>
<dbReference type="Proteomes" id="UP000005273">
    <property type="component" value="Unassembled WGS sequence"/>
</dbReference>
<evidence type="ECO:0000256" key="7">
    <source>
        <dbReference type="SAM" id="Phobius"/>
    </source>
</evidence>
<evidence type="ECO:0000256" key="5">
    <source>
        <dbReference type="ARBA" id="ARBA00023136"/>
    </source>
</evidence>
<comment type="subcellular location">
    <subcellularLocation>
        <location evidence="1">Cell membrane</location>
        <topology evidence="1">Multi-pass membrane protein</topology>
    </subcellularLocation>
</comment>
<dbReference type="InterPro" id="IPR003838">
    <property type="entry name" value="ABC3_permease_C"/>
</dbReference>
<dbReference type="EMBL" id="ACJX03000001">
    <property type="protein sequence ID" value="KRT35213.1"/>
    <property type="molecule type" value="Genomic_DNA"/>
</dbReference>
<comment type="caution">
    <text evidence="10">The sequence shown here is derived from an EMBL/GenBank/DDBJ whole genome shotgun (WGS) entry which is preliminary data.</text>
</comment>
<evidence type="ECO:0000256" key="4">
    <source>
        <dbReference type="ARBA" id="ARBA00022989"/>
    </source>
</evidence>
<proteinExistence type="inferred from homology"/>
<keyword evidence="5 7" id="KW-0472">Membrane</keyword>
<feature type="transmembrane region" description="Helical" evidence="7">
    <location>
        <begin position="369"/>
        <end position="392"/>
    </location>
</feature>
<gene>
    <name evidence="10" type="ORF">HMPREF1705_04477</name>
</gene>
<keyword evidence="4 7" id="KW-1133">Transmembrane helix</keyword>
<keyword evidence="2" id="KW-1003">Cell membrane</keyword>
<keyword evidence="11" id="KW-1185">Reference proteome</keyword>
<reference evidence="11" key="1">
    <citation type="submission" date="2012-09" db="EMBL/GenBank/DDBJ databases">
        <authorList>
            <person name="Weinstock G."/>
            <person name="Sodergren E."/>
            <person name="Clifton S."/>
            <person name="Fulton L."/>
            <person name="Fulton B."/>
            <person name="Courtney L."/>
            <person name="Fronick C."/>
            <person name="Harrison M."/>
            <person name="Strong C."/>
            <person name="Farmer C."/>
            <person name="Delehaunty K."/>
            <person name="Markovic C."/>
            <person name="Hall O."/>
            <person name="Minx P."/>
            <person name="Tomlinson C."/>
            <person name="Mitreva M."/>
            <person name="Nelson J."/>
            <person name="Hou S."/>
            <person name="Wollam A."/>
            <person name="Pepin K.H."/>
            <person name="Johnson M."/>
            <person name="Bhonagiri V."/>
            <person name="Nash W.E."/>
            <person name="Suruliraj S."/>
            <person name="Warren W."/>
            <person name="Chinwalla A."/>
            <person name="Mardis E.R."/>
            <person name="Wilson R.K."/>
        </authorList>
    </citation>
    <scope>NUCLEOTIDE SEQUENCE [LARGE SCALE GENOMIC DNA]</scope>
    <source>
        <strain evidence="11">OS1</strain>
    </source>
</reference>
<feature type="domain" description="MacB-like periplasmic core" evidence="9">
    <location>
        <begin position="22"/>
        <end position="247"/>
    </location>
</feature>
<dbReference type="PANTHER" id="PTHR30572">
    <property type="entry name" value="MEMBRANE COMPONENT OF TRANSPORTER-RELATED"/>
    <property type="match status" value="1"/>
</dbReference>
<evidence type="ECO:0000256" key="1">
    <source>
        <dbReference type="ARBA" id="ARBA00004651"/>
    </source>
</evidence>
<dbReference type="Pfam" id="PF02687">
    <property type="entry name" value="FtsX"/>
    <property type="match status" value="1"/>
</dbReference>
<evidence type="ECO:0000256" key="3">
    <source>
        <dbReference type="ARBA" id="ARBA00022692"/>
    </source>
</evidence>
<dbReference type="GO" id="GO:0022857">
    <property type="term" value="F:transmembrane transporter activity"/>
    <property type="evidence" value="ECO:0007669"/>
    <property type="project" value="TreeGrafter"/>
</dbReference>
<dbReference type="Pfam" id="PF12704">
    <property type="entry name" value="MacB_PCD"/>
    <property type="match status" value="1"/>
</dbReference>
<evidence type="ECO:0000256" key="6">
    <source>
        <dbReference type="ARBA" id="ARBA00038076"/>
    </source>
</evidence>
<name>A0A0T5XA12_9BACT</name>
<evidence type="ECO:0000313" key="11">
    <source>
        <dbReference type="Proteomes" id="UP000005273"/>
    </source>
</evidence>
<dbReference type="InterPro" id="IPR025857">
    <property type="entry name" value="MacB_PCD"/>
</dbReference>
<dbReference type="InterPro" id="IPR050250">
    <property type="entry name" value="Macrolide_Exporter_MacB"/>
</dbReference>
<dbReference type="eggNOG" id="COG0577">
    <property type="taxonomic scope" value="Bacteria"/>
</dbReference>
<feature type="transmembrane region" description="Helical" evidence="7">
    <location>
        <begin position="24"/>
        <end position="48"/>
    </location>
</feature>
<evidence type="ECO:0000313" key="10">
    <source>
        <dbReference type="EMBL" id="KRT35213.1"/>
    </source>
</evidence>
<evidence type="ECO:0000256" key="2">
    <source>
        <dbReference type="ARBA" id="ARBA00022475"/>
    </source>
</evidence>
<dbReference type="GO" id="GO:0005886">
    <property type="term" value="C:plasma membrane"/>
    <property type="evidence" value="ECO:0007669"/>
    <property type="project" value="UniProtKB-SubCell"/>
</dbReference>
<dbReference type="PANTHER" id="PTHR30572:SF4">
    <property type="entry name" value="ABC TRANSPORTER PERMEASE YTRF"/>
    <property type="match status" value="1"/>
</dbReference>
<sequence length="409" mass="43798">MISFVETCRVSFRAIVSNKMRSGLAMLGIVIGVGAVIAMLALGAGATFQIKSVMSSMGSNLLTIRPGTVTSGGIRMGAGSIPSLTLSDATAIKEECPSIEEVLAQYSGVAQVVYGNQNWSTQISGVTEGVFVVNDWQLMLGRPFTEQDIRSAAKVAILGTTVAQELFGYSDPVGETIRIKNIPFQVIGVLEPKGESSWGRDQDDVVMVPVTTAQKRLFGMPRPDMVSSITVKVKSEDLMDRAQEEVTLLLRQRHKISNPQDDDFTVRNMQQAMEAAQESMKVMSLLLGSIASVSLLVGGIGIMNVMLVSVTERTREIGIRMAVGATSKDIMLQFLVESGMLSMTGGAVGVFLGALLSYVLSQAFSWQTVVLPGSVALSFGFSALVGIVFGLYPAYKASLLNPIDALRYE</sequence>
<feature type="transmembrane region" description="Helical" evidence="7">
    <location>
        <begin position="330"/>
        <end position="357"/>
    </location>
</feature>
<dbReference type="OrthoDB" id="9770099at2"/>
<keyword evidence="3 7" id="KW-0812">Transmembrane</keyword>
<dbReference type="AlphaFoldDB" id="A0A0T5XA12"/>
<organism evidence="10 11">
    <name type="scientific">Acetomicrobium hydrogeniformans ATCC BAA-1850</name>
    <dbReference type="NCBI Taxonomy" id="592015"/>
    <lineage>
        <taxon>Bacteria</taxon>
        <taxon>Thermotogati</taxon>
        <taxon>Synergistota</taxon>
        <taxon>Synergistia</taxon>
        <taxon>Synergistales</taxon>
        <taxon>Acetomicrobiaceae</taxon>
        <taxon>Acetomicrobium</taxon>
    </lineage>
</organism>
<feature type="transmembrane region" description="Helical" evidence="7">
    <location>
        <begin position="285"/>
        <end position="310"/>
    </location>
</feature>
<comment type="similarity">
    <text evidence="6">Belongs to the ABC-4 integral membrane protein family.</text>
</comment>